<dbReference type="GO" id="GO:0003677">
    <property type="term" value="F:DNA binding"/>
    <property type="evidence" value="ECO:0007669"/>
    <property type="project" value="UniProtKB-KW"/>
</dbReference>
<evidence type="ECO:0000256" key="1">
    <source>
        <dbReference type="SAM" id="MobiDB-lite"/>
    </source>
</evidence>
<proteinExistence type="predicted"/>
<reference evidence="2 3" key="1">
    <citation type="submission" date="2018-08" db="EMBL/GenBank/DDBJ databases">
        <title>Linezolid Resistance in Mycobacterium abscessus: MIC Distribution and Comprehensive Investigation of Resistance Mechanisms.</title>
        <authorList>
            <person name="Ye M."/>
            <person name="Xu L."/>
            <person name="Zou Y."/>
            <person name="Li B."/>
            <person name="Guo Q."/>
            <person name="Zhang Y."/>
            <person name="Zhan M."/>
            <person name="Xu B."/>
            <person name="Yu F."/>
            <person name="Zhang Z."/>
            <person name="Chu H."/>
        </authorList>
    </citation>
    <scope>NUCLEOTIDE SEQUENCE [LARGE SCALE GENOMIC DNA]</scope>
    <source>
        <strain evidence="2 3">G143</strain>
    </source>
</reference>
<dbReference type="Pfam" id="PF02575">
    <property type="entry name" value="YbaB_DNA_bd"/>
    <property type="match status" value="1"/>
</dbReference>
<name>A0ABD7HFR1_9MYCO</name>
<accession>A0ABD7HFR1</accession>
<dbReference type="InterPro" id="IPR036894">
    <property type="entry name" value="YbaB-like_sf"/>
</dbReference>
<dbReference type="Gene3D" id="3.30.1310.10">
    <property type="entry name" value="Nucleoid-associated protein YbaB-like domain"/>
    <property type="match status" value="1"/>
</dbReference>
<evidence type="ECO:0000313" key="3">
    <source>
        <dbReference type="Proteomes" id="UP000284557"/>
    </source>
</evidence>
<gene>
    <name evidence="2" type="ORF">D2E76_28295</name>
</gene>
<dbReference type="AlphaFoldDB" id="A0ABD7HFR1"/>
<dbReference type="Proteomes" id="UP000284557">
    <property type="component" value="Unassembled WGS sequence"/>
</dbReference>
<keyword evidence="2" id="KW-0238">DNA-binding</keyword>
<comment type="caution">
    <text evidence="2">The sequence shown here is derived from an EMBL/GenBank/DDBJ whole genome shotgun (WGS) entry which is preliminary data.</text>
</comment>
<sequence>MFAISSNPLCMTRMRRFERQHDAPWRDSPMTNEPDHLKEIAERVRAQVAELESQMSKVDAIEAEAESMDRMVRVRVNANGMVLSIQLHQATARMDRGRLGALIAETAQAATYRASDAAHQFFEGLIATRAELQQAAEAIHPQSREMFTAQPSAPQHRAPGLGPSAQPPSAYPAQQRPLLHPSLEDEDAHYERFNQNPFGRY</sequence>
<protein>
    <submittedName>
        <fullName evidence="2">YbaB/EbfC family DNA-binding protein</fullName>
    </submittedName>
</protein>
<dbReference type="InterPro" id="IPR004401">
    <property type="entry name" value="YbaB/EbfC"/>
</dbReference>
<evidence type="ECO:0000313" key="2">
    <source>
        <dbReference type="EMBL" id="RIT26289.1"/>
    </source>
</evidence>
<feature type="region of interest" description="Disordered" evidence="1">
    <location>
        <begin position="148"/>
        <end position="201"/>
    </location>
</feature>
<dbReference type="EMBL" id="QXBN01000071">
    <property type="protein sequence ID" value="RIT26289.1"/>
    <property type="molecule type" value="Genomic_DNA"/>
</dbReference>
<dbReference type="SUPFAM" id="SSF82607">
    <property type="entry name" value="YbaB-like"/>
    <property type="match status" value="1"/>
</dbReference>
<organism evidence="2 3">
    <name type="scientific">Mycobacteroides abscessus</name>
    <dbReference type="NCBI Taxonomy" id="36809"/>
    <lineage>
        <taxon>Bacteria</taxon>
        <taxon>Bacillati</taxon>
        <taxon>Actinomycetota</taxon>
        <taxon>Actinomycetes</taxon>
        <taxon>Mycobacteriales</taxon>
        <taxon>Mycobacteriaceae</taxon>
        <taxon>Mycobacteroides</taxon>
    </lineage>
</organism>